<dbReference type="PROSITE" id="PS50102">
    <property type="entry name" value="RRM"/>
    <property type="match status" value="1"/>
</dbReference>
<evidence type="ECO:0000256" key="7">
    <source>
        <dbReference type="ARBA" id="ARBA00032634"/>
    </source>
</evidence>
<dbReference type="InterPro" id="IPR000504">
    <property type="entry name" value="RRM_dom"/>
</dbReference>
<proteinExistence type="inferred from homology"/>
<dbReference type="eggNOG" id="KOG3152">
    <property type="taxonomic scope" value="Eukaryota"/>
</dbReference>
<dbReference type="Proteomes" id="UP000000314">
    <property type="component" value="Chromosome 1"/>
</dbReference>
<dbReference type="Gene3D" id="3.30.70.330">
    <property type="match status" value="1"/>
</dbReference>
<dbReference type="GO" id="GO:0001671">
    <property type="term" value="F:ATPase activator activity"/>
    <property type="evidence" value="ECO:0007669"/>
    <property type="project" value="EnsemblFungi"/>
</dbReference>
<evidence type="ECO:0000256" key="9">
    <source>
        <dbReference type="SAM" id="MobiDB-lite"/>
    </source>
</evidence>
<dbReference type="InParanoid" id="C4QYS0"/>
<dbReference type="PANTHER" id="PTHR12311">
    <property type="entry name" value="ACTIVATOR OF BASAL TRANSCRIPTION 1"/>
    <property type="match status" value="1"/>
</dbReference>
<dbReference type="InterPro" id="IPR012677">
    <property type="entry name" value="Nucleotide-bd_a/b_plait_sf"/>
</dbReference>
<evidence type="ECO:0000256" key="2">
    <source>
        <dbReference type="ARBA" id="ARBA00005819"/>
    </source>
</evidence>
<feature type="domain" description="RRM" evidence="10">
    <location>
        <begin position="122"/>
        <end position="204"/>
    </location>
</feature>
<dbReference type="AlphaFoldDB" id="C4QYS0"/>
<dbReference type="CDD" id="cd12263">
    <property type="entry name" value="RRM_ABT1_like"/>
    <property type="match status" value="1"/>
</dbReference>
<evidence type="ECO:0000313" key="11">
    <source>
        <dbReference type="EMBL" id="CAY68394.1"/>
    </source>
</evidence>
<evidence type="ECO:0000259" key="10">
    <source>
        <dbReference type="PROSITE" id="PS50102"/>
    </source>
</evidence>
<dbReference type="InterPro" id="IPR039119">
    <property type="entry name" value="ABT1/Esf2"/>
</dbReference>
<dbReference type="SUPFAM" id="SSF54928">
    <property type="entry name" value="RNA-binding domain, RBD"/>
    <property type="match status" value="1"/>
</dbReference>
<dbReference type="GO" id="GO:0000480">
    <property type="term" value="P:endonucleolytic cleavage in 5'-ETS of tricistronic rRNA transcript (SSU-rRNA, 5.8S rRNA, LSU-rRNA)"/>
    <property type="evidence" value="ECO:0007669"/>
    <property type="project" value="EnsemblFungi"/>
</dbReference>
<dbReference type="OMA" id="TRKHNDF"/>
<evidence type="ECO:0000256" key="1">
    <source>
        <dbReference type="ARBA" id="ARBA00004604"/>
    </source>
</evidence>
<evidence type="ECO:0000313" key="12">
    <source>
        <dbReference type="Proteomes" id="UP000000314"/>
    </source>
</evidence>
<dbReference type="InterPro" id="IPR035979">
    <property type="entry name" value="RBD_domain_sf"/>
</dbReference>
<feature type="region of interest" description="Disordered" evidence="9">
    <location>
        <begin position="266"/>
        <end position="306"/>
    </location>
</feature>
<sequence length="318" mass="36874">MSKAASTSFLDLSSEDEDVESHVISDEEDLDLQSKNKSLKRGFDAFSEDDEDEDHDEDKGQDDHKDGKIATEHKEGDDDKESFLSEDLNNLTKESKIVKSKRNKKLTPEQLAKQQKKLKKTGVVYLSSLPPYMKPTKMRQILSRFGEVDRLYLKPEDILTQNKRVRFGGNKKRMYTEGWAEYLNKKDAKLAAETLNANSLGGKKGTFYYDDIINIKYLSGFKWHDLTEQIAKENERREAKLRQELTQENKLSKVFISNVEKSRNIERKREKYGPSKKDEELRRSFHQRDVASRRADAPAEIKKQKKSEKLEGVLSKVF</sequence>
<dbReference type="RefSeq" id="XP_002490674.1">
    <property type="nucleotide sequence ID" value="XM_002490629.1"/>
</dbReference>
<dbReference type="InterPro" id="IPR034353">
    <property type="entry name" value="ABT1/ESF2_RRM"/>
</dbReference>
<accession>C4QYS0</accession>
<feature type="compositionally biased region" description="Acidic residues" evidence="9">
    <location>
        <begin position="46"/>
        <end position="56"/>
    </location>
</feature>
<dbReference type="PANTHER" id="PTHR12311:SF7">
    <property type="entry name" value="ACTIVATOR OF BASAL TRANSCRIPTION 1"/>
    <property type="match status" value="1"/>
</dbReference>
<feature type="compositionally biased region" description="Polar residues" evidence="9">
    <location>
        <begin position="1"/>
        <end position="11"/>
    </location>
</feature>
<comment type="subcellular location">
    <subcellularLocation>
        <location evidence="1">Nucleus</location>
        <location evidence="1">Nucleolus</location>
    </subcellularLocation>
</comment>
<dbReference type="GO" id="GO:0000472">
    <property type="term" value="P:endonucleolytic cleavage to generate mature 5'-end of SSU-rRNA from (SSU-rRNA, 5.8S rRNA, LSU-rRNA)"/>
    <property type="evidence" value="ECO:0007669"/>
    <property type="project" value="EnsemblFungi"/>
</dbReference>
<keyword evidence="5 8" id="KW-0694">RNA-binding</keyword>
<dbReference type="OrthoDB" id="287393at2759"/>
<feature type="region of interest" description="Disordered" evidence="9">
    <location>
        <begin position="1"/>
        <end position="86"/>
    </location>
</feature>
<organism evidence="11 12">
    <name type="scientific">Komagataella phaffii (strain GS115 / ATCC 20864)</name>
    <name type="common">Yeast</name>
    <name type="synonym">Pichia pastoris</name>
    <dbReference type="NCBI Taxonomy" id="644223"/>
    <lineage>
        <taxon>Eukaryota</taxon>
        <taxon>Fungi</taxon>
        <taxon>Dikarya</taxon>
        <taxon>Ascomycota</taxon>
        <taxon>Saccharomycotina</taxon>
        <taxon>Pichiomycetes</taxon>
        <taxon>Pichiales</taxon>
        <taxon>Pichiaceae</taxon>
        <taxon>Komagataella</taxon>
    </lineage>
</organism>
<dbReference type="STRING" id="644223.C4QYS0"/>
<dbReference type="GO" id="GO:0003723">
    <property type="term" value="F:RNA binding"/>
    <property type="evidence" value="ECO:0007669"/>
    <property type="project" value="UniProtKB-UniRule"/>
</dbReference>
<gene>
    <name evidence="11" type="ordered locus">PAS_chr1-4_0539</name>
</gene>
<protein>
    <recommendedName>
        <fullName evidence="3">Pre-rRNA-processing protein ESF2</fullName>
    </recommendedName>
    <alternativeName>
        <fullName evidence="7">18S rRNA factor 2</fullName>
    </alternativeName>
    <alternativeName>
        <fullName evidence="4">Pre-rRNA-processing protein esf2</fullName>
    </alternativeName>
</protein>
<dbReference type="FunCoup" id="C4QYS0">
    <property type="interactions" value="970"/>
</dbReference>
<keyword evidence="6" id="KW-0539">Nucleus</keyword>
<comment type="similarity">
    <text evidence="2">Belongs to the ESF2/ABP1 family.</text>
</comment>
<dbReference type="GO" id="GO:0000447">
    <property type="term" value="P:endonucleolytic cleavage in ITS1 to separate SSU-rRNA from 5.8S rRNA and LSU-rRNA from tricistronic rRNA transcript (SSU-rRNA, 5.8S rRNA, LSU-rRNA)"/>
    <property type="evidence" value="ECO:0007669"/>
    <property type="project" value="EnsemblFungi"/>
</dbReference>
<name>C4QYS0_KOMPG</name>
<evidence type="ECO:0000256" key="8">
    <source>
        <dbReference type="PROSITE-ProRule" id="PRU00176"/>
    </source>
</evidence>
<dbReference type="GeneID" id="8197670"/>
<dbReference type="KEGG" id="ppa:PAS_chr1-4_0539"/>
<evidence type="ECO:0000256" key="5">
    <source>
        <dbReference type="ARBA" id="ARBA00022884"/>
    </source>
</evidence>
<reference evidence="11 12" key="1">
    <citation type="journal article" date="2009" name="Nat. Biotechnol.">
        <title>Genome sequence of the recombinant protein production host Pichia pastoris.</title>
        <authorList>
            <person name="De Schutter K."/>
            <person name="Lin Y.C."/>
            <person name="Tiels P."/>
            <person name="Van Hecke A."/>
            <person name="Glinka S."/>
            <person name="Weber-Lehmann J."/>
            <person name="Rouze P."/>
            <person name="Van de Peer Y."/>
            <person name="Callewaert N."/>
        </authorList>
    </citation>
    <scope>NUCLEOTIDE SEQUENCE [LARGE SCALE GENOMIC DNA]</scope>
    <source>
        <strain evidence="12">GS115 / ATCC 20864</strain>
    </source>
</reference>
<evidence type="ECO:0000256" key="3">
    <source>
        <dbReference type="ARBA" id="ARBA00013906"/>
    </source>
</evidence>
<keyword evidence="12" id="KW-1185">Reference proteome</keyword>
<evidence type="ECO:0000256" key="4">
    <source>
        <dbReference type="ARBA" id="ARBA00021800"/>
    </source>
</evidence>
<dbReference type="GO" id="GO:0034462">
    <property type="term" value="P:small-subunit processome assembly"/>
    <property type="evidence" value="ECO:0007669"/>
    <property type="project" value="EnsemblFungi"/>
</dbReference>
<feature type="compositionally biased region" description="Basic and acidic residues" evidence="9">
    <location>
        <begin position="57"/>
        <end position="83"/>
    </location>
</feature>
<evidence type="ECO:0000256" key="6">
    <source>
        <dbReference type="ARBA" id="ARBA00023242"/>
    </source>
</evidence>
<dbReference type="HOGENOM" id="CLU_054086_0_0_1"/>
<dbReference type="GO" id="GO:0032040">
    <property type="term" value="C:small-subunit processome"/>
    <property type="evidence" value="ECO:0007669"/>
    <property type="project" value="EnsemblFungi"/>
</dbReference>
<dbReference type="EMBL" id="FN392319">
    <property type="protein sequence ID" value="CAY68394.1"/>
    <property type="molecule type" value="Genomic_DNA"/>
</dbReference>